<keyword evidence="3" id="KW-1185">Reference proteome</keyword>
<gene>
    <name evidence="2" type="ORF">EJB05_39253</name>
    <name evidence="1" type="ORF">EJB05_54568</name>
</gene>
<organism evidence="1 3">
    <name type="scientific">Eragrostis curvula</name>
    <name type="common">weeping love grass</name>
    <dbReference type="NCBI Taxonomy" id="38414"/>
    <lineage>
        <taxon>Eukaryota</taxon>
        <taxon>Viridiplantae</taxon>
        <taxon>Streptophyta</taxon>
        <taxon>Embryophyta</taxon>
        <taxon>Tracheophyta</taxon>
        <taxon>Spermatophyta</taxon>
        <taxon>Magnoliopsida</taxon>
        <taxon>Liliopsida</taxon>
        <taxon>Poales</taxon>
        <taxon>Poaceae</taxon>
        <taxon>PACMAD clade</taxon>
        <taxon>Chloridoideae</taxon>
        <taxon>Eragrostideae</taxon>
        <taxon>Eragrostidinae</taxon>
        <taxon>Eragrostis</taxon>
    </lineage>
</organism>
<dbReference type="Proteomes" id="UP000324897">
    <property type="component" value="Unassembled WGS sequence"/>
</dbReference>
<dbReference type="AlphaFoldDB" id="A0A5J9SM51"/>
<reference evidence="1 3" key="1">
    <citation type="journal article" date="2019" name="Sci. Rep.">
        <title>A high-quality genome of Eragrostis curvula grass provides insights into Poaceae evolution and supports new strategies to enhance forage quality.</title>
        <authorList>
            <person name="Carballo J."/>
            <person name="Santos B.A.C.M."/>
            <person name="Zappacosta D."/>
            <person name="Garbus I."/>
            <person name="Selva J.P."/>
            <person name="Gallo C.A."/>
            <person name="Diaz A."/>
            <person name="Albertini E."/>
            <person name="Caccamo M."/>
            <person name="Echenique V."/>
        </authorList>
    </citation>
    <scope>NUCLEOTIDE SEQUENCE [LARGE SCALE GENOMIC DNA]</scope>
    <source>
        <strain evidence="3">cv. Victoria</strain>
        <tissue evidence="1">Leaf</tissue>
    </source>
</reference>
<evidence type="ECO:0000313" key="2">
    <source>
        <dbReference type="EMBL" id="TVU15715.1"/>
    </source>
</evidence>
<protein>
    <submittedName>
        <fullName evidence="1">Uncharacterized protein</fullName>
    </submittedName>
</protein>
<dbReference type="EMBL" id="RWGY01000031">
    <property type="protein sequence ID" value="TVU15715.1"/>
    <property type="molecule type" value="Genomic_DNA"/>
</dbReference>
<evidence type="ECO:0000313" key="3">
    <source>
        <dbReference type="Proteomes" id="UP000324897"/>
    </source>
</evidence>
<dbReference type="EMBL" id="RWGY01000640">
    <property type="protein sequence ID" value="TVU00025.1"/>
    <property type="molecule type" value="Genomic_DNA"/>
</dbReference>
<accession>A0A5J9SM51</accession>
<comment type="caution">
    <text evidence="1">The sequence shown here is derived from an EMBL/GenBank/DDBJ whole genome shotgun (WGS) entry which is preliminary data.</text>
</comment>
<dbReference type="Gramene" id="TVU00025">
    <property type="protein sequence ID" value="TVU00025"/>
    <property type="gene ID" value="EJB05_54568"/>
</dbReference>
<evidence type="ECO:0000313" key="1">
    <source>
        <dbReference type="EMBL" id="TVU00025.1"/>
    </source>
</evidence>
<name>A0A5J9SM51_9POAL</name>
<sequence>MIASMSTLSISIVPSLGSTIRKSAWTKVDFPLPVRPTIPTFFLPGAFTRRAKEPAKTRLDSMFSLKPSHSIEEMLWNHGLEWLSTSSSVEGMWCGVESKKDIGARRMQRVMFLKNFSEGLMKPYLMNHGASFCGEALLAPNGASSRG</sequence>
<dbReference type="Gramene" id="TVU15715">
    <property type="protein sequence ID" value="TVU15715"/>
    <property type="gene ID" value="EJB05_39253"/>
</dbReference>
<feature type="non-terminal residue" evidence="1">
    <location>
        <position position="1"/>
    </location>
</feature>
<proteinExistence type="predicted"/>